<dbReference type="EMBL" id="OZ035831">
    <property type="protein sequence ID" value="CAL1615752.1"/>
    <property type="molecule type" value="Genomic_DNA"/>
</dbReference>
<evidence type="ECO:0000256" key="6">
    <source>
        <dbReference type="SAM" id="MobiDB-lite"/>
    </source>
</evidence>
<dbReference type="PANTHER" id="PTHR21624">
    <property type="entry name" value="STEROL DESATURASE-RELATED PROTEIN"/>
    <property type="match status" value="1"/>
</dbReference>
<dbReference type="GO" id="GO:0006643">
    <property type="term" value="P:membrane lipid metabolic process"/>
    <property type="evidence" value="ECO:0007669"/>
    <property type="project" value="TreeGrafter"/>
</dbReference>
<evidence type="ECO:0000256" key="3">
    <source>
        <dbReference type="ARBA" id="ARBA00022989"/>
    </source>
</evidence>
<feature type="region of interest" description="Disordered" evidence="6">
    <location>
        <begin position="149"/>
        <end position="199"/>
    </location>
</feature>
<evidence type="ECO:0000313" key="8">
    <source>
        <dbReference type="Proteomes" id="UP001497482"/>
    </source>
</evidence>
<feature type="compositionally biased region" description="Basic and acidic residues" evidence="6">
    <location>
        <begin position="230"/>
        <end position="249"/>
    </location>
</feature>
<name>A0AAV2MR60_KNICA</name>
<reference evidence="7 8" key="1">
    <citation type="submission" date="2024-04" db="EMBL/GenBank/DDBJ databases">
        <authorList>
            <person name="Waldvogel A.-M."/>
            <person name="Schoenle A."/>
        </authorList>
    </citation>
    <scope>NUCLEOTIDE SEQUENCE [LARGE SCALE GENOMIC DNA]</scope>
</reference>
<protein>
    <submittedName>
        <fullName evidence="7">Uncharacterized protein</fullName>
    </submittedName>
</protein>
<accession>A0AAV2MR60</accession>
<feature type="compositionally biased region" description="Basic and acidic residues" evidence="6">
    <location>
        <begin position="149"/>
        <end position="186"/>
    </location>
</feature>
<proteinExistence type="predicted"/>
<keyword evidence="8" id="KW-1185">Reference proteome</keyword>
<evidence type="ECO:0000256" key="2">
    <source>
        <dbReference type="ARBA" id="ARBA00022692"/>
    </source>
</evidence>
<dbReference type="InterPro" id="IPR051689">
    <property type="entry name" value="Sterol_desaturase/TMEM195"/>
</dbReference>
<dbReference type="GO" id="GO:0016020">
    <property type="term" value="C:membrane"/>
    <property type="evidence" value="ECO:0007669"/>
    <property type="project" value="GOC"/>
</dbReference>
<dbReference type="AlphaFoldDB" id="A0AAV2MR60"/>
<dbReference type="Proteomes" id="UP001497482">
    <property type="component" value="Chromosome 9"/>
</dbReference>
<feature type="region of interest" description="Disordered" evidence="6">
    <location>
        <begin position="223"/>
        <end position="249"/>
    </location>
</feature>
<gene>
    <name evidence="7" type="ORF">KC01_LOCUS41641</name>
</gene>
<dbReference type="GO" id="GO:0050479">
    <property type="term" value="F:glyceryl-ether monooxygenase activity"/>
    <property type="evidence" value="ECO:0007669"/>
    <property type="project" value="TreeGrafter"/>
</dbReference>
<dbReference type="GO" id="GO:0005783">
    <property type="term" value="C:endoplasmic reticulum"/>
    <property type="evidence" value="ECO:0007669"/>
    <property type="project" value="TreeGrafter"/>
</dbReference>
<keyword evidence="3" id="KW-1133">Transmembrane helix</keyword>
<dbReference type="PANTHER" id="PTHR21624:SF1">
    <property type="entry name" value="ALKYLGLYCEROL MONOOXYGENASE"/>
    <property type="match status" value="1"/>
</dbReference>
<evidence type="ECO:0000313" key="7">
    <source>
        <dbReference type="EMBL" id="CAL1615752.1"/>
    </source>
</evidence>
<comment type="subcellular location">
    <subcellularLocation>
        <location evidence="1">Endomembrane system</location>
        <topology evidence="1">Multi-pass membrane protein</topology>
    </subcellularLocation>
</comment>
<keyword evidence="5" id="KW-0472">Membrane</keyword>
<evidence type="ECO:0000256" key="4">
    <source>
        <dbReference type="ARBA" id="ARBA00023002"/>
    </source>
</evidence>
<evidence type="ECO:0000256" key="5">
    <source>
        <dbReference type="ARBA" id="ARBA00023136"/>
    </source>
</evidence>
<keyword evidence="2" id="KW-0812">Transmembrane</keyword>
<evidence type="ECO:0000256" key="1">
    <source>
        <dbReference type="ARBA" id="ARBA00004127"/>
    </source>
</evidence>
<keyword evidence="4" id="KW-0560">Oxidoreductase</keyword>
<sequence length="249" mass="28619">MLLELLVGALKMDTPIVTIGDGLTSISCGMISRLPQLFFRGFEMSTYMFVWEKYSVLELPWDSPWTWWSCLLGVDLCYYWVHRFAHESSLRERPVLSPNPSSECRLFGRRNKLVRRASSTLGSPLDSVEEVRDRRPLDSVEEVRHRRPLDSVEEVRDRRPLDSVEEVRDRRPLDSVEEVRDRRPLDSVEEPNYASVPSSPSHVDLASHFLSLTTHINLLNPAMELPVEGGGREGGRRNEGEEKEEKDGE</sequence>
<organism evidence="7 8">
    <name type="scientific">Knipowitschia caucasica</name>
    <name type="common">Caucasian dwarf goby</name>
    <name type="synonym">Pomatoschistus caucasicus</name>
    <dbReference type="NCBI Taxonomy" id="637954"/>
    <lineage>
        <taxon>Eukaryota</taxon>
        <taxon>Metazoa</taxon>
        <taxon>Chordata</taxon>
        <taxon>Craniata</taxon>
        <taxon>Vertebrata</taxon>
        <taxon>Euteleostomi</taxon>
        <taxon>Actinopterygii</taxon>
        <taxon>Neopterygii</taxon>
        <taxon>Teleostei</taxon>
        <taxon>Neoteleostei</taxon>
        <taxon>Acanthomorphata</taxon>
        <taxon>Gobiaria</taxon>
        <taxon>Gobiiformes</taxon>
        <taxon>Gobioidei</taxon>
        <taxon>Gobiidae</taxon>
        <taxon>Gobiinae</taxon>
        <taxon>Knipowitschia</taxon>
    </lineage>
</organism>